<evidence type="ECO:0000313" key="13">
    <source>
        <dbReference type="EMBL" id="GEK83461.1"/>
    </source>
</evidence>
<proteinExistence type="inferred from homology"/>
<keyword evidence="14" id="KW-0969">Cilium</keyword>
<evidence type="ECO:0000259" key="10">
    <source>
        <dbReference type="Pfam" id="PF01706"/>
    </source>
</evidence>
<feature type="domain" description="Flagellar motor switch protein FliG N-terminal" evidence="12">
    <location>
        <begin position="19"/>
        <end position="121"/>
    </location>
</feature>
<keyword evidence="14" id="KW-0282">Flagellum</keyword>
<keyword evidence="7" id="KW-0283">Flagellar rotation</keyword>
<dbReference type="Pfam" id="PF14842">
    <property type="entry name" value="FliG_N"/>
    <property type="match status" value="1"/>
</dbReference>
<dbReference type="Pfam" id="PF14841">
    <property type="entry name" value="FliG_M"/>
    <property type="match status" value="1"/>
</dbReference>
<keyword evidence="8" id="KW-0472">Membrane</keyword>
<evidence type="ECO:0000313" key="15">
    <source>
        <dbReference type="Proteomes" id="UP000321154"/>
    </source>
</evidence>
<evidence type="ECO:0000256" key="5">
    <source>
        <dbReference type="ARBA" id="ARBA00022475"/>
    </source>
</evidence>
<dbReference type="Pfam" id="PF01706">
    <property type="entry name" value="FliG_C"/>
    <property type="match status" value="1"/>
</dbReference>
<dbReference type="EMBL" id="BJUV01000016">
    <property type="protein sequence ID" value="GEK83461.1"/>
    <property type="molecule type" value="Genomic_DNA"/>
</dbReference>
<sequence>MSAVVPLGEATSGSASADLTGAQKVAVILMQMEQTRAATVMQQFSQEEADEITAEIVRLRRVDPEVAESAVAEFHDLSVSGRYRRRGGHDVAIGLLEASFGAEHAASVMERLASNMARKSFEFLDDADPGQVVALLDGELPQTIALVLAHVRPQQASIVLAGLDLDVRADVAQAIATMGTATPEAVGIVSATMKVRAGAVVAPRDQIEVVGGIQPLVEIINRSDSATERALLDGLDARDPELAEEVRSRMLTFEDIVKLESRDIQQVLRGIDAAVLATAMKGAPPAVTAVIRGNVSARNAELLDDELQSMGPVRKSQVEEARAEVVRAIRELEALGSITVHHGDDDALVE</sequence>
<dbReference type="GO" id="GO:0071973">
    <property type="term" value="P:bacterial-type flagellum-dependent cell motility"/>
    <property type="evidence" value="ECO:0007669"/>
    <property type="project" value="InterPro"/>
</dbReference>
<keyword evidence="5" id="KW-1003">Cell membrane</keyword>
<dbReference type="Proteomes" id="UP000522688">
    <property type="component" value="Unassembled WGS sequence"/>
</dbReference>
<keyword evidence="9" id="KW-0975">Bacterial flagellum</keyword>
<evidence type="ECO:0000256" key="3">
    <source>
        <dbReference type="ARBA" id="ARBA00010299"/>
    </source>
</evidence>
<evidence type="ECO:0000256" key="6">
    <source>
        <dbReference type="ARBA" id="ARBA00022500"/>
    </source>
</evidence>
<dbReference type="Proteomes" id="UP000321154">
    <property type="component" value="Unassembled WGS sequence"/>
</dbReference>
<reference evidence="14 16" key="2">
    <citation type="submission" date="2020-07" db="EMBL/GenBank/DDBJ databases">
        <title>Sequencing the genomes of 1000 actinobacteria strains.</title>
        <authorList>
            <person name="Klenk H.-P."/>
        </authorList>
    </citation>
    <scope>NUCLEOTIDE SEQUENCE [LARGE SCALE GENOMIC DNA]</scope>
    <source>
        <strain evidence="14 16">DSM 10309</strain>
    </source>
</reference>
<evidence type="ECO:0000256" key="9">
    <source>
        <dbReference type="ARBA" id="ARBA00023143"/>
    </source>
</evidence>
<evidence type="ECO:0000256" key="1">
    <source>
        <dbReference type="ARBA" id="ARBA00004117"/>
    </source>
</evidence>
<evidence type="ECO:0000313" key="16">
    <source>
        <dbReference type="Proteomes" id="UP000522688"/>
    </source>
</evidence>
<evidence type="ECO:0000256" key="8">
    <source>
        <dbReference type="ARBA" id="ARBA00023136"/>
    </source>
</evidence>
<evidence type="ECO:0000313" key="14">
    <source>
        <dbReference type="EMBL" id="MBA8814710.1"/>
    </source>
</evidence>
<feature type="domain" description="Flagellar motor switch protein FliG middle" evidence="11">
    <location>
        <begin position="129"/>
        <end position="201"/>
    </location>
</feature>
<comment type="similarity">
    <text evidence="3">Belongs to the FliG family.</text>
</comment>
<dbReference type="RefSeq" id="WP_146855192.1">
    <property type="nucleotide sequence ID" value="NZ_BAAAHR010000003.1"/>
</dbReference>
<dbReference type="EMBL" id="JACGWW010000007">
    <property type="protein sequence ID" value="MBA8814710.1"/>
    <property type="molecule type" value="Genomic_DNA"/>
</dbReference>
<dbReference type="GO" id="GO:0005886">
    <property type="term" value="C:plasma membrane"/>
    <property type="evidence" value="ECO:0007669"/>
    <property type="project" value="UniProtKB-SubCell"/>
</dbReference>
<dbReference type="InterPro" id="IPR011002">
    <property type="entry name" value="FliG_a-hlx"/>
</dbReference>
<dbReference type="InterPro" id="IPR028263">
    <property type="entry name" value="FliG_N"/>
</dbReference>
<dbReference type="GO" id="GO:0003774">
    <property type="term" value="F:cytoskeletal motor activity"/>
    <property type="evidence" value="ECO:0007669"/>
    <property type="project" value="InterPro"/>
</dbReference>
<dbReference type="AlphaFoldDB" id="A0A7W3PJP3"/>
<dbReference type="InterPro" id="IPR000090">
    <property type="entry name" value="Flg_Motor_Flig"/>
</dbReference>
<dbReference type="SUPFAM" id="SSF48029">
    <property type="entry name" value="FliG"/>
    <property type="match status" value="2"/>
</dbReference>
<accession>A0A7W3PJP3</accession>
<reference evidence="13 15" key="1">
    <citation type="submission" date="2019-07" db="EMBL/GenBank/DDBJ databases">
        <title>Whole genome shotgun sequence of Frigoribacterium faeni NBRC 103066.</title>
        <authorList>
            <person name="Hosoyama A."/>
            <person name="Uohara A."/>
            <person name="Ohji S."/>
            <person name="Ichikawa N."/>
        </authorList>
    </citation>
    <scope>NUCLEOTIDE SEQUENCE [LARGE SCALE GENOMIC DNA]</scope>
    <source>
        <strain evidence="13 15">NBRC 103066</strain>
    </source>
</reference>
<dbReference type="PRINTS" id="PR00954">
    <property type="entry name" value="FLGMOTORFLIG"/>
</dbReference>
<dbReference type="NCBIfam" id="TIGR00207">
    <property type="entry name" value="fliG"/>
    <property type="match status" value="1"/>
</dbReference>
<dbReference type="GO" id="GO:0009425">
    <property type="term" value="C:bacterial-type flagellum basal body"/>
    <property type="evidence" value="ECO:0007669"/>
    <property type="project" value="UniProtKB-SubCell"/>
</dbReference>
<dbReference type="InterPro" id="IPR023087">
    <property type="entry name" value="Flg_Motor_Flig_C"/>
</dbReference>
<keyword evidence="15" id="KW-1185">Reference proteome</keyword>
<dbReference type="GO" id="GO:0006935">
    <property type="term" value="P:chemotaxis"/>
    <property type="evidence" value="ECO:0007669"/>
    <property type="project" value="UniProtKB-KW"/>
</dbReference>
<comment type="subcellular location">
    <subcellularLocation>
        <location evidence="1">Bacterial flagellum basal body</location>
    </subcellularLocation>
    <subcellularLocation>
        <location evidence="2">Cell membrane</location>
        <topology evidence="2">Peripheral membrane protein</topology>
        <orientation evidence="2">Cytoplasmic side</orientation>
    </subcellularLocation>
</comment>
<evidence type="ECO:0000256" key="7">
    <source>
        <dbReference type="ARBA" id="ARBA00022779"/>
    </source>
</evidence>
<keyword evidence="14" id="KW-0966">Cell projection</keyword>
<comment type="caution">
    <text evidence="14">The sequence shown here is derived from an EMBL/GenBank/DDBJ whole genome shotgun (WGS) entry which is preliminary data.</text>
</comment>
<protein>
    <recommendedName>
        <fullName evidence="4">Flagellar motor switch protein FliG</fullName>
    </recommendedName>
</protein>
<organism evidence="14 16">
    <name type="scientific">Frigoribacterium faeni</name>
    <dbReference type="NCBI Taxonomy" id="145483"/>
    <lineage>
        <taxon>Bacteria</taxon>
        <taxon>Bacillati</taxon>
        <taxon>Actinomycetota</taxon>
        <taxon>Actinomycetes</taxon>
        <taxon>Micrococcales</taxon>
        <taxon>Microbacteriaceae</taxon>
        <taxon>Frigoribacterium</taxon>
    </lineage>
</organism>
<evidence type="ECO:0000259" key="12">
    <source>
        <dbReference type="Pfam" id="PF14842"/>
    </source>
</evidence>
<name>A0A7W3PJP3_9MICO</name>
<feature type="domain" description="Flagellar motor switch protein FliG C-terminal" evidence="10">
    <location>
        <begin position="234"/>
        <end position="339"/>
    </location>
</feature>
<keyword evidence="6" id="KW-0145">Chemotaxis</keyword>
<dbReference type="PANTHER" id="PTHR30534">
    <property type="entry name" value="FLAGELLAR MOTOR SWITCH PROTEIN FLIG"/>
    <property type="match status" value="1"/>
</dbReference>
<dbReference type="Gene3D" id="1.10.220.30">
    <property type="match status" value="3"/>
</dbReference>
<dbReference type="InterPro" id="IPR032779">
    <property type="entry name" value="FliG_M"/>
</dbReference>
<evidence type="ECO:0000256" key="2">
    <source>
        <dbReference type="ARBA" id="ARBA00004413"/>
    </source>
</evidence>
<evidence type="ECO:0000259" key="11">
    <source>
        <dbReference type="Pfam" id="PF14841"/>
    </source>
</evidence>
<gene>
    <name evidence="14" type="ORF">FB463_002985</name>
    <name evidence="13" type="ORF">FFA01_17700</name>
</gene>
<dbReference type="PANTHER" id="PTHR30534:SF0">
    <property type="entry name" value="FLAGELLAR MOTOR SWITCH PROTEIN FLIG"/>
    <property type="match status" value="1"/>
</dbReference>
<evidence type="ECO:0000256" key="4">
    <source>
        <dbReference type="ARBA" id="ARBA00021870"/>
    </source>
</evidence>
<dbReference type="OrthoDB" id="9780302at2"/>